<dbReference type="EC" id="5.1.3.3" evidence="11"/>
<dbReference type="Proteomes" id="UP001319200">
    <property type="component" value="Unassembled WGS sequence"/>
</dbReference>
<dbReference type="InterPro" id="IPR011013">
    <property type="entry name" value="Gal_mutarotase_sf_dom"/>
</dbReference>
<dbReference type="Pfam" id="PF01263">
    <property type="entry name" value="Aldose_epim"/>
    <property type="match status" value="1"/>
</dbReference>
<dbReference type="GO" id="GO:0005737">
    <property type="term" value="C:cytoplasm"/>
    <property type="evidence" value="ECO:0007669"/>
    <property type="project" value="UniProtKB-SubCell"/>
</dbReference>
<dbReference type="Gene3D" id="2.70.98.10">
    <property type="match status" value="1"/>
</dbReference>
<keyword evidence="9 11" id="KW-0413">Isomerase</keyword>
<keyword evidence="16" id="KW-1185">Reference proteome</keyword>
<comment type="catalytic activity">
    <reaction evidence="11">
        <text>alpha-D-glucose = beta-D-glucose</text>
        <dbReference type="Rhea" id="RHEA:10264"/>
        <dbReference type="ChEBI" id="CHEBI:15903"/>
        <dbReference type="ChEBI" id="CHEBI:17925"/>
        <dbReference type="EC" id="5.1.3.3"/>
    </reaction>
</comment>
<evidence type="ECO:0000256" key="10">
    <source>
        <dbReference type="ARBA" id="ARBA00023277"/>
    </source>
</evidence>
<evidence type="ECO:0000256" key="6">
    <source>
        <dbReference type="ARBA" id="ARBA00022490"/>
    </source>
</evidence>
<evidence type="ECO:0000256" key="1">
    <source>
        <dbReference type="ARBA" id="ARBA00001913"/>
    </source>
</evidence>
<evidence type="ECO:0000256" key="12">
    <source>
        <dbReference type="PIRSR" id="PIRSR005096-1"/>
    </source>
</evidence>
<dbReference type="EMBL" id="JAHESF010000008">
    <property type="protein sequence ID" value="MBT1697219.1"/>
    <property type="molecule type" value="Genomic_DNA"/>
</dbReference>
<dbReference type="InterPro" id="IPR008183">
    <property type="entry name" value="Aldose_1/G6P_1-epimerase"/>
</dbReference>
<dbReference type="PANTHER" id="PTHR10091">
    <property type="entry name" value="ALDOSE-1-EPIMERASE"/>
    <property type="match status" value="1"/>
</dbReference>
<dbReference type="RefSeq" id="WP_254163049.1">
    <property type="nucleotide sequence ID" value="NZ_JAHESF010000008.1"/>
</dbReference>
<keyword evidence="8" id="KW-0106">Calcium</keyword>
<feature type="active site" description="Proton donor" evidence="12">
    <location>
        <position position="219"/>
    </location>
</feature>
<comment type="subunit">
    <text evidence="5">Monomer.</text>
</comment>
<reference evidence="15 16" key="1">
    <citation type="submission" date="2021-05" db="EMBL/GenBank/DDBJ databases">
        <title>A Polyphasic approach of four new species of the genus Ohtaekwangia: Ohtaekwangia histidinii sp. nov., Ohtaekwangia cretensis sp. nov., Ohtaekwangia indiensis sp. nov., Ohtaekwangia reichenbachii sp. nov. from diverse environment.</title>
        <authorList>
            <person name="Octaviana S."/>
        </authorList>
    </citation>
    <scope>NUCLEOTIDE SEQUENCE [LARGE SCALE GENOMIC DNA]</scope>
    <source>
        <strain evidence="15 16">PWU4</strain>
    </source>
</reference>
<feature type="active site" description="Proton acceptor" evidence="12">
    <location>
        <position position="356"/>
    </location>
</feature>
<feature type="binding site" evidence="13">
    <location>
        <position position="291"/>
    </location>
    <ligand>
        <name>beta-D-galactose</name>
        <dbReference type="ChEBI" id="CHEBI:27667"/>
    </ligand>
</feature>
<feature type="binding site" evidence="14">
    <location>
        <begin position="219"/>
        <end position="221"/>
    </location>
    <ligand>
        <name>beta-D-galactose</name>
        <dbReference type="ChEBI" id="CHEBI:27667"/>
    </ligand>
</feature>
<comment type="pathway">
    <text evidence="3 11">Carbohydrate metabolism; hexose metabolism.</text>
</comment>
<dbReference type="CDD" id="cd09019">
    <property type="entry name" value="galactose_mutarotase_like"/>
    <property type="match status" value="1"/>
</dbReference>
<evidence type="ECO:0000313" key="15">
    <source>
        <dbReference type="EMBL" id="MBT1697219.1"/>
    </source>
</evidence>
<dbReference type="AlphaFoldDB" id="A0AAP2DKK2"/>
<organism evidence="15 16">
    <name type="scientific">Chryseosolibacter histidini</name>
    <dbReference type="NCBI Taxonomy" id="2782349"/>
    <lineage>
        <taxon>Bacteria</taxon>
        <taxon>Pseudomonadati</taxon>
        <taxon>Bacteroidota</taxon>
        <taxon>Cytophagia</taxon>
        <taxon>Cytophagales</taxon>
        <taxon>Chryseotaleaceae</taxon>
        <taxon>Chryseosolibacter</taxon>
    </lineage>
</organism>
<dbReference type="GO" id="GO:0004034">
    <property type="term" value="F:aldose 1-epimerase activity"/>
    <property type="evidence" value="ECO:0007669"/>
    <property type="project" value="UniProtKB-EC"/>
</dbReference>
<evidence type="ECO:0000256" key="13">
    <source>
        <dbReference type="PIRSR" id="PIRSR005096-2"/>
    </source>
</evidence>
<dbReference type="InterPro" id="IPR014718">
    <property type="entry name" value="GH-type_carb-bd"/>
</dbReference>
<evidence type="ECO:0000256" key="14">
    <source>
        <dbReference type="PIRSR" id="PIRSR005096-3"/>
    </source>
</evidence>
<name>A0AAP2DKK2_9BACT</name>
<accession>A0AAP2DKK2</accession>
<dbReference type="InterPro" id="IPR047215">
    <property type="entry name" value="Galactose_mutarotase-like"/>
</dbReference>
<keyword evidence="10 11" id="KW-0119">Carbohydrate metabolism</keyword>
<dbReference type="InterPro" id="IPR015443">
    <property type="entry name" value="Aldose_1-epimerase"/>
</dbReference>
<gene>
    <name evidence="15" type="ORF">KK083_10055</name>
</gene>
<comment type="caution">
    <text evidence="15">The sequence shown here is derived from an EMBL/GenBank/DDBJ whole genome shotgun (WGS) entry which is preliminary data.</text>
</comment>
<evidence type="ECO:0000256" key="8">
    <source>
        <dbReference type="ARBA" id="ARBA00022837"/>
    </source>
</evidence>
<evidence type="ECO:0000256" key="9">
    <source>
        <dbReference type="ARBA" id="ARBA00023235"/>
    </source>
</evidence>
<dbReference type="GO" id="GO:0030246">
    <property type="term" value="F:carbohydrate binding"/>
    <property type="evidence" value="ECO:0007669"/>
    <property type="project" value="InterPro"/>
</dbReference>
<keyword evidence="7" id="KW-0597">Phosphoprotein</keyword>
<comment type="cofactor">
    <cofactor evidence="1">
        <name>Ca(2+)</name>
        <dbReference type="ChEBI" id="CHEBI:29108"/>
    </cofactor>
</comment>
<comment type="similarity">
    <text evidence="4 11">Belongs to the aldose epimerase family.</text>
</comment>
<evidence type="ECO:0000256" key="4">
    <source>
        <dbReference type="ARBA" id="ARBA00006206"/>
    </source>
</evidence>
<dbReference type="SUPFAM" id="SSF74650">
    <property type="entry name" value="Galactose mutarotase-like"/>
    <property type="match status" value="1"/>
</dbReference>
<dbReference type="GO" id="GO:0033499">
    <property type="term" value="P:galactose catabolic process via UDP-galactose, Leloir pathway"/>
    <property type="evidence" value="ECO:0007669"/>
    <property type="project" value="TreeGrafter"/>
</dbReference>
<evidence type="ECO:0000256" key="5">
    <source>
        <dbReference type="ARBA" id="ARBA00011245"/>
    </source>
</evidence>
<evidence type="ECO:0000256" key="2">
    <source>
        <dbReference type="ARBA" id="ARBA00004496"/>
    </source>
</evidence>
<proteinExistence type="inferred from homology"/>
<dbReference type="GO" id="GO:0006006">
    <property type="term" value="P:glucose metabolic process"/>
    <property type="evidence" value="ECO:0007669"/>
    <property type="project" value="TreeGrafter"/>
</dbReference>
<dbReference type="NCBIfam" id="NF008277">
    <property type="entry name" value="PRK11055.1"/>
    <property type="match status" value="1"/>
</dbReference>
<evidence type="ECO:0000256" key="7">
    <source>
        <dbReference type="ARBA" id="ARBA00022553"/>
    </source>
</evidence>
<protein>
    <recommendedName>
        <fullName evidence="11">Aldose 1-epimerase</fullName>
        <ecNumber evidence="11">5.1.3.3</ecNumber>
    </recommendedName>
</protein>
<sequence>MKKHLLLALFSGALGLLMINCNPKTDQRTMTESVQVQPKGTITVTTFGKLPDGTSIPQYTLTNNQGMTMKVIGYGGIITSLTAPDKNGKLEDVVLGYDSLEGYVAKSPYFGAIVGRYGNRIGKGKFTLDGKTYTLAQNNNGNSLHGGPAGFDKRVWTIEAYPVDNGTAIKLTYLSKDMEEGFPGNLQAEVIYHLTDKNELKISYKATTDKKTIVNLTQHTYFNLSGNTKTDILQHELMLNADKFVPVDKTLIPTGELKDVSGTPFDFKTPTAIGARIDKDDAQLKAGGGYDHCWVLNGPDDSLKLAGTLHDPATGRVMSVHTTEPGVQFYSGNFLDGSITGKFNTIYNKRYGLCLETEHFPDSPNQKNFPSVVLNPGEVYQTQTVYTFSVK</sequence>
<dbReference type="PIRSF" id="PIRSF005096">
    <property type="entry name" value="GALM"/>
    <property type="match status" value="1"/>
</dbReference>
<evidence type="ECO:0000256" key="3">
    <source>
        <dbReference type="ARBA" id="ARBA00005028"/>
    </source>
</evidence>
<feature type="binding site" evidence="14">
    <location>
        <begin position="119"/>
        <end position="120"/>
    </location>
    <ligand>
        <name>beta-D-galactose</name>
        <dbReference type="ChEBI" id="CHEBI:27667"/>
    </ligand>
</feature>
<keyword evidence="6" id="KW-0963">Cytoplasm</keyword>
<comment type="subcellular location">
    <subcellularLocation>
        <location evidence="2">Cytoplasm</location>
    </subcellularLocation>
</comment>
<dbReference type="FunFam" id="2.70.98.10:FF:000003">
    <property type="entry name" value="Aldose 1-epimerase"/>
    <property type="match status" value="1"/>
</dbReference>
<evidence type="ECO:0000256" key="11">
    <source>
        <dbReference type="PIRNR" id="PIRNR005096"/>
    </source>
</evidence>
<evidence type="ECO:0000313" key="16">
    <source>
        <dbReference type="Proteomes" id="UP001319200"/>
    </source>
</evidence>
<dbReference type="PANTHER" id="PTHR10091:SF0">
    <property type="entry name" value="GALACTOSE MUTAROTASE"/>
    <property type="match status" value="1"/>
</dbReference>